<proteinExistence type="inferred from homology"/>
<dbReference type="PANTHER" id="PTHR22691:SF8">
    <property type="entry name" value="PROTEIN SPT2 HOMOLOG"/>
    <property type="match status" value="1"/>
</dbReference>
<protein>
    <submittedName>
        <fullName evidence="4">Uncharacterized protein</fullName>
    </submittedName>
</protein>
<dbReference type="HOGENOM" id="CLU_1209445_0_0_1"/>
<dbReference type="InParanoid" id="H2Z574"/>
<evidence type="ECO:0000313" key="4">
    <source>
        <dbReference type="Ensembl" id="ENSCSAVP00000012736.1"/>
    </source>
</evidence>
<comment type="similarity">
    <text evidence="1">Belongs to the SPT2 family.</text>
</comment>
<evidence type="ECO:0000256" key="3">
    <source>
        <dbReference type="SAM" id="MobiDB-lite"/>
    </source>
</evidence>
<dbReference type="Pfam" id="PF08243">
    <property type="entry name" value="SPT2"/>
    <property type="match status" value="1"/>
</dbReference>
<dbReference type="GO" id="GO:0006360">
    <property type="term" value="P:transcription by RNA polymerase I"/>
    <property type="evidence" value="ECO:0007669"/>
    <property type="project" value="TreeGrafter"/>
</dbReference>
<reference evidence="4" key="3">
    <citation type="submission" date="2025-09" db="UniProtKB">
        <authorList>
            <consortium name="Ensembl"/>
        </authorList>
    </citation>
    <scope>IDENTIFICATION</scope>
</reference>
<dbReference type="AlphaFoldDB" id="H2Z574"/>
<evidence type="ECO:0000313" key="5">
    <source>
        <dbReference type="Proteomes" id="UP000007875"/>
    </source>
</evidence>
<dbReference type="InterPro" id="IPR013256">
    <property type="entry name" value="Chromatin_SPT2"/>
</dbReference>
<feature type="compositionally biased region" description="Polar residues" evidence="3">
    <location>
        <begin position="1"/>
        <end position="19"/>
    </location>
</feature>
<feature type="region of interest" description="Disordered" evidence="3">
    <location>
        <begin position="1"/>
        <end position="158"/>
    </location>
</feature>
<feature type="compositionally biased region" description="Acidic residues" evidence="3">
    <location>
        <begin position="133"/>
        <end position="157"/>
    </location>
</feature>
<feature type="compositionally biased region" description="Polar residues" evidence="3">
    <location>
        <begin position="59"/>
        <end position="85"/>
    </location>
</feature>
<dbReference type="GO" id="GO:0006334">
    <property type="term" value="P:nucleosome assembly"/>
    <property type="evidence" value="ECO:0007669"/>
    <property type="project" value="TreeGrafter"/>
</dbReference>
<sequence>MQSKTRPNPSETKVPTNPYLQAMKKTMEKEKIKPNNTNGVKKKPPPDPYAELLEKAKQASASTQCTLSVSSAGVRTNYPSAQRNNDFPRPSSASRGPRSAAEEYRRRLAAAQGRSLSRGFPNPATLRRHQVLDSDEDEYDSEMEGFIDDDDGMDEAGNDISAQIGAIFGYNRNKYGRESEYELSKMDASYKDIEKEEKRSLRIAKEEDAKEARLEEERNRRAMMKKAKK</sequence>
<evidence type="ECO:0000256" key="1">
    <source>
        <dbReference type="ARBA" id="ARBA00006461"/>
    </source>
</evidence>
<evidence type="ECO:0000256" key="2">
    <source>
        <dbReference type="ARBA" id="ARBA00023054"/>
    </source>
</evidence>
<feature type="compositionally biased region" description="Basic and acidic residues" evidence="3">
    <location>
        <begin position="206"/>
        <end position="220"/>
    </location>
</feature>
<dbReference type="GO" id="GO:0005730">
    <property type="term" value="C:nucleolus"/>
    <property type="evidence" value="ECO:0007669"/>
    <property type="project" value="TreeGrafter"/>
</dbReference>
<organism evidence="4 5">
    <name type="scientific">Ciona savignyi</name>
    <name type="common">Pacific transparent sea squirt</name>
    <dbReference type="NCBI Taxonomy" id="51511"/>
    <lineage>
        <taxon>Eukaryota</taxon>
        <taxon>Metazoa</taxon>
        <taxon>Chordata</taxon>
        <taxon>Tunicata</taxon>
        <taxon>Ascidiacea</taxon>
        <taxon>Phlebobranchia</taxon>
        <taxon>Cionidae</taxon>
        <taxon>Ciona</taxon>
    </lineage>
</organism>
<feature type="region of interest" description="Disordered" evidence="3">
    <location>
        <begin position="206"/>
        <end position="229"/>
    </location>
</feature>
<name>H2Z574_CIOSA</name>
<dbReference type="GO" id="GO:0042393">
    <property type="term" value="F:histone binding"/>
    <property type="evidence" value="ECO:0007669"/>
    <property type="project" value="TreeGrafter"/>
</dbReference>
<dbReference type="GeneTree" id="ENSGT00940000154133"/>
<dbReference type="PANTHER" id="PTHR22691">
    <property type="entry name" value="YEAST SPT2-RELATED"/>
    <property type="match status" value="1"/>
</dbReference>
<dbReference type="GO" id="GO:0003677">
    <property type="term" value="F:DNA binding"/>
    <property type="evidence" value="ECO:0007669"/>
    <property type="project" value="TreeGrafter"/>
</dbReference>
<keyword evidence="5" id="KW-1185">Reference proteome</keyword>
<reference evidence="5" key="1">
    <citation type="submission" date="2003-08" db="EMBL/GenBank/DDBJ databases">
        <authorList>
            <person name="Birren B."/>
            <person name="Nusbaum C."/>
            <person name="Abebe A."/>
            <person name="Abouelleil A."/>
            <person name="Adekoya E."/>
            <person name="Ait-zahra M."/>
            <person name="Allen N."/>
            <person name="Allen T."/>
            <person name="An P."/>
            <person name="Anderson M."/>
            <person name="Anderson S."/>
            <person name="Arachchi H."/>
            <person name="Armbruster J."/>
            <person name="Bachantsang P."/>
            <person name="Baldwin J."/>
            <person name="Barry A."/>
            <person name="Bayul T."/>
            <person name="Blitshsteyn B."/>
            <person name="Bloom T."/>
            <person name="Blye J."/>
            <person name="Boguslavskiy L."/>
            <person name="Borowsky M."/>
            <person name="Boukhgalter B."/>
            <person name="Brunache A."/>
            <person name="Butler J."/>
            <person name="Calixte N."/>
            <person name="Calvo S."/>
            <person name="Camarata J."/>
            <person name="Campo K."/>
            <person name="Chang J."/>
            <person name="Cheshatsang Y."/>
            <person name="Citroen M."/>
            <person name="Collymore A."/>
            <person name="Considine T."/>
            <person name="Cook A."/>
            <person name="Cooke P."/>
            <person name="Corum B."/>
            <person name="Cuomo C."/>
            <person name="David R."/>
            <person name="Dawoe T."/>
            <person name="Degray S."/>
            <person name="Dodge S."/>
            <person name="Dooley K."/>
            <person name="Dorje P."/>
            <person name="Dorjee K."/>
            <person name="Dorris L."/>
            <person name="Duffey N."/>
            <person name="Dupes A."/>
            <person name="Elkins T."/>
            <person name="Engels R."/>
            <person name="Erickson J."/>
            <person name="Farina A."/>
            <person name="Faro S."/>
            <person name="Ferreira P."/>
            <person name="Fischer H."/>
            <person name="Fitzgerald M."/>
            <person name="Foley K."/>
            <person name="Gage D."/>
            <person name="Galagan J."/>
            <person name="Gearin G."/>
            <person name="Gnerre S."/>
            <person name="Gnirke A."/>
            <person name="Goyette A."/>
            <person name="Graham J."/>
            <person name="Grandbois E."/>
            <person name="Gyaltsen K."/>
            <person name="Hafez N."/>
            <person name="Hagopian D."/>
            <person name="Hagos B."/>
            <person name="Hall J."/>
            <person name="Hatcher B."/>
            <person name="Heller A."/>
            <person name="Higgins H."/>
            <person name="Honan T."/>
            <person name="Horn A."/>
            <person name="Houde N."/>
            <person name="Hughes L."/>
            <person name="Hulme W."/>
            <person name="Husby E."/>
            <person name="Iliev I."/>
            <person name="Jaffe D."/>
            <person name="Jones C."/>
            <person name="Kamal M."/>
            <person name="Kamat A."/>
            <person name="Kamvysselis M."/>
            <person name="Karlsson E."/>
            <person name="Kells C."/>
            <person name="Kieu A."/>
            <person name="Kisner P."/>
            <person name="Kodira C."/>
            <person name="Kulbokas E."/>
            <person name="Labutti K."/>
            <person name="Lama D."/>
            <person name="Landers T."/>
            <person name="Leger J."/>
            <person name="Levine S."/>
            <person name="Lewis D."/>
            <person name="Lewis T."/>
            <person name="Lindblad-toh K."/>
            <person name="Liu X."/>
            <person name="Lokyitsang T."/>
            <person name="Lokyitsang Y."/>
            <person name="Lucien O."/>
            <person name="Lui A."/>
            <person name="Ma L.J."/>
            <person name="Mabbitt R."/>
            <person name="Macdonald J."/>
            <person name="Maclean C."/>
            <person name="Major J."/>
            <person name="Manning J."/>
            <person name="Marabella R."/>
            <person name="Maru K."/>
            <person name="Matthews C."/>
            <person name="Mauceli E."/>
            <person name="Mccarthy M."/>
            <person name="Mcdonough S."/>
            <person name="Mcghee T."/>
            <person name="Meldrim J."/>
            <person name="Meneus L."/>
            <person name="Mesirov J."/>
            <person name="Mihalev A."/>
            <person name="Mihova T."/>
            <person name="Mikkelsen T."/>
            <person name="Mlenga V."/>
            <person name="Moru K."/>
            <person name="Mozes J."/>
            <person name="Mulrain L."/>
            <person name="Munson G."/>
            <person name="Naylor J."/>
            <person name="Newes C."/>
            <person name="Nguyen C."/>
            <person name="Nguyen N."/>
            <person name="Nguyen T."/>
            <person name="Nicol R."/>
            <person name="Nielsen C."/>
            <person name="Nizzari M."/>
            <person name="Norbu C."/>
            <person name="Norbu N."/>
            <person name="O'donnell P."/>
            <person name="Okoawo O."/>
            <person name="O'leary S."/>
            <person name="Omotosho B."/>
            <person name="O'neill K."/>
            <person name="Osman S."/>
            <person name="Parker S."/>
            <person name="Perrin D."/>
            <person name="Phunkhang P."/>
            <person name="Piqani B."/>
            <person name="Purcell S."/>
            <person name="Rachupka T."/>
            <person name="Ramasamy U."/>
            <person name="Rameau R."/>
            <person name="Ray V."/>
            <person name="Raymond C."/>
            <person name="Retta R."/>
            <person name="Richardson S."/>
            <person name="Rise C."/>
            <person name="Rodriguez J."/>
            <person name="Rogers J."/>
            <person name="Rogov P."/>
            <person name="Rutman M."/>
            <person name="Schupbach R."/>
            <person name="Seaman C."/>
            <person name="Settipalli S."/>
            <person name="Sharpe T."/>
            <person name="Sheridan J."/>
            <person name="Sherpa N."/>
            <person name="Shi J."/>
            <person name="Smirnov S."/>
            <person name="Smith C."/>
            <person name="Sougnez C."/>
            <person name="Spencer B."/>
            <person name="Stalker J."/>
            <person name="Stange-thomann N."/>
            <person name="Stavropoulos S."/>
            <person name="Stetson K."/>
            <person name="Stone C."/>
            <person name="Stone S."/>
            <person name="Stubbs M."/>
            <person name="Talamas J."/>
            <person name="Tchuinga P."/>
            <person name="Tenzing P."/>
            <person name="Tesfaye S."/>
            <person name="Theodore J."/>
            <person name="Thoulutsang Y."/>
            <person name="Topham K."/>
            <person name="Towey S."/>
            <person name="Tsamla T."/>
            <person name="Tsomo N."/>
            <person name="Vallee D."/>
            <person name="Vassiliev H."/>
            <person name="Venkataraman V."/>
            <person name="Vinson J."/>
            <person name="Vo A."/>
            <person name="Wade C."/>
            <person name="Wang S."/>
            <person name="Wangchuk T."/>
            <person name="Wangdi T."/>
            <person name="Whittaker C."/>
            <person name="Wilkinson J."/>
            <person name="Wu Y."/>
            <person name="Wyman D."/>
            <person name="Yadav S."/>
            <person name="Yang S."/>
            <person name="Yang X."/>
            <person name="Yeager S."/>
            <person name="Yee E."/>
            <person name="Young G."/>
            <person name="Zainoun J."/>
            <person name="Zembeck L."/>
            <person name="Zimmer A."/>
            <person name="Zody M."/>
            <person name="Lander E."/>
        </authorList>
    </citation>
    <scope>NUCLEOTIDE SEQUENCE [LARGE SCALE GENOMIC DNA]</scope>
</reference>
<dbReference type="Ensembl" id="ENSCSAVT00000012885.1">
    <property type="protein sequence ID" value="ENSCSAVP00000012736.1"/>
    <property type="gene ID" value="ENSCSAVG00000007476.1"/>
</dbReference>
<dbReference type="SMART" id="SM00784">
    <property type="entry name" value="SPT2"/>
    <property type="match status" value="1"/>
</dbReference>
<dbReference type="Proteomes" id="UP000007875">
    <property type="component" value="Unassembled WGS sequence"/>
</dbReference>
<feature type="compositionally biased region" description="Low complexity" evidence="3">
    <location>
        <begin position="88"/>
        <end position="99"/>
    </location>
</feature>
<reference evidence="4" key="2">
    <citation type="submission" date="2025-08" db="UniProtKB">
        <authorList>
            <consortium name="Ensembl"/>
        </authorList>
    </citation>
    <scope>IDENTIFICATION</scope>
</reference>
<keyword evidence="2" id="KW-0175">Coiled coil</keyword>
<dbReference type="STRING" id="51511.ENSCSAVP00000012736"/>
<accession>H2Z574</accession>